<keyword evidence="1" id="KW-0472">Membrane</keyword>
<organism evidence="2 3">
    <name type="scientific">Runella rosea</name>
    <dbReference type="NCBI Taxonomy" id="2259595"/>
    <lineage>
        <taxon>Bacteria</taxon>
        <taxon>Pseudomonadati</taxon>
        <taxon>Bacteroidota</taxon>
        <taxon>Cytophagia</taxon>
        <taxon>Cytophagales</taxon>
        <taxon>Spirosomataceae</taxon>
        <taxon>Runella</taxon>
    </lineage>
</organism>
<keyword evidence="1" id="KW-0812">Transmembrane</keyword>
<proteinExistence type="predicted"/>
<sequence>MFIINMKPYKQGVILLICSIPLLIFTNPAFLYRFFECIKAVSNGSEYVYYEIIAKQSENIFAKLNSTSYLSHESNMQFRLFLPLLCKFSPFQSKTLFVNLIQLPLGVVFFTLLYSVFYKILNDKTLTFWMMVGTMGLYLGTACYVDYFGFGDFFAYLFLLISIRYPNILLKLISLLLAYYCDERALFGSIFVLLYFVIVENNKLFFSRNSTIVAISWLFYLISRLYLQDIFQLNHSFANEVLPQMGKVFYQMAKIWSFRFWSAFEGFNVLILLGYVFLLKEKKYWHFSLLILGTLFSLLFAMIALDLTRGITYYFVCLPIAIHVVKNHLSLQELKIVIFLLTLICLIHPTLSKFTIYNNISLM</sequence>
<dbReference type="Proteomes" id="UP000251993">
    <property type="component" value="Chromosome"/>
</dbReference>
<feature type="transmembrane region" description="Helical" evidence="1">
    <location>
        <begin position="210"/>
        <end position="227"/>
    </location>
</feature>
<keyword evidence="1" id="KW-1133">Transmembrane helix</keyword>
<accession>A0A344TQ32</accession>
<dbReference type="EMBL" id="CP030850">
    <property type="protein sequence ID" value="AXE20753.1"/>
    <property type="molecule type" value="Genomic_DNA"/>
</dbReference>
<name>A0A344TQ32_9BACT</name>
<reference evidence="2 3" key="1">
    <citation type="submission" date="2018-07" db="EMBL/GenBank/DDBJ databases">
        <title>Genome sequencing of Runella.</title>
        <authorList>
            <person name="Baek M.-G."/>
            <person name="Yi H."/>
        </authorList>
    </citation>
    <scope>NUCLEOTIDE SEQUENCE [LARGE SCALE GENOMIC DNA]</scope>
    <source>
        <strain evidence="2 3">HYN0085</strain>
    </source>
</reference>
<feature type="transmembrane region" description="Helical" evidence="1">
    <location>
        <begin position="96"/>
        <end position="116"/>
    </location>
</feature>
<dbReference type="AlphaFoldDB" id="A0A344TQ32"/>
<evidence type="ECO:0000313" key="3">
    <source>
        <dbReference type="Proteomes" id="UP000251993"/>
    </source>
</evidence>
<evidence type="ECO:0008006" key="4">
    <source>
        <dbReference type="Google" id="ProtNLM"/>
    </source>
</evidence>
<feature type="transmembrane region" description="Helical" evidence="1">
    <location>
        <begin position="177"/>
        <end position="198"/>
    </location>
</feature>
<dbReference type="KEGG" id="run:DR864_24975"/>
<keyword evidence="3" id="KW-1185">Reference proteome</keyword>
<evidence type="ECO:0000256" key="1">
    <source>
        <dbReference type="SAM" id="Phobius"/>
    </source>
</evidence>
<protein>
    <recommendedName>
        <fullName evidence="4">EpsG family protein</fullName>
    </recommendedName>
</protein>
<feature type="transmembrane region" description="Helical" evidence="1">
    <location>
        <begin position="260"/>
        <end position="278"/>
    </location>
</feature>
<gene>
    <name evidence="2" type="ORF">DR864_24975</name>
</gene>
<feature type="transmembrane region" description="Helical" evidence="1">
    <location>
        <begin position="336"/>
        <end position="356"/>
    </location>
</feature>
<feature type="transmembrane region" description="Helical" evidence="1">
    <location>
        <begin position="12"/>
        <end position="35"/>
    </location>
</feature>
<evidence type="ECO:0000313" key="2">
    <source>
        <dbReference type="EMBL" id="AXE20753.1"/>
    </source>
</evidence>
<feature type="transmembrane region" description="Helical" evidence="1">
    <location>
        <begin position="284"/>
        <end position="305"/>
    </location>
</feature>